<dbReference type="PANTHER" id="PTHR11461">
    <property type="entry name" value="SERINE PROTEASE INHIBITOR, SERPIN"/>
    <property type="match status" value="1"/>
</dbReference>
<comment type="similarity">
    <text evidence="1">Belongs to the serpin family.</text>
</comment>
<dbReference type="Proteomes" id="UP000315295">
    <property type="component" value="Unassembled WGS sequence"/>
</dbReference>
<accession>A0A540NMA0</accession>
<dbReference type="EMBL" id="VIEB01000022">
    <property type="protein sequence ID" value="TQE12161.1"/>
    <property type="molecule type" value="Genomic_DNA"/>
</dbReference>
<dbReference type="InterPro" id="IPR036186">
    <property type="entry name" value="Serpin_sf"/>
</dbReference>
<keyword evidence="4" id="KW-1185">Reference proteome</keyword>
<organism evidence="3 4">
    <name type="scientific">Malus baccata</name>
    <name type="common">Siberian crab apple</name>
    <name type="synonym">Pyrus baccata</name>
    <dbReference type="NCBI Taxonomy" id="106549"/>
    <lineage>
        <taxon>Eukaryota</taxon>
        <taxon>Viridiplantae</taxon>
        <taxon>Streptophyta</taxon>
        <taxon>Embryophyta</taxon>
        <taxon>Tracheophyta</taxon>
        <taxon>Spermatophyta</taxon>
        <taxon>Magnoliopsida</taxon>
        <taxon>eudicotyledons</taxon>
        <taxon>Gunneridae</taxon>
        <taxon>Pentapetalae</taxon>
        <taxon>rosids</taxon>
        <taxon>fabids</taxon>
        <taxon>Rosales</taxon>
        <taxon>Rosaceae</taxon>
        <taxon>Amygdaloideae</taxon>
        <taxon>Maleae</taxon>
        <taxon>Malus</taxon>
    </lineage>
</organism>
<dbReference type="PANTHER" id="PTHR11461:SF211">
    <property type="entry name" value="GH10112P-RELATED"/>
    <property type="match status" value="1"/>
</dbReference>
<dbReference type="STRING" id="106549.A0A540NMA0"/>
<proteinExistence type="inferred from homology"/>
<comment type="caution">
    <text evidence="3">The sequence shown here is derived from an EMBL/GenBank/DDBJ whole genome shotgun (WGS) entry which is preliminary data.</text>
</comment>
<feature type="domain" description="Serpin" evidence="2">
    <location>
        <begin position="1"/>
        <end position="113"/>
    </location>
</feature>
<dbReference type="Pfam" id="PF00079">
    <property type="entry name" value="Serpin"/>
    <property type="match status" value="1"/>
</dbReference>
<sequence length="194" mass="21820">MCLFLPHEKDGLPALVERVCTEPGFLDHHLPNTRVRVGDFRIPKFKITSSFEASQVLKELGLVLPFEVDPYNGGNLTEMVDVPPGEVPLVSSIFHKSFIEVNENGTEAAAVTFSSKVAGSCRPCHRPKPIETLWQITHSCFLSEMKRLERCCSSGRCLIRFKSDCYWRRSDAVPVDSVLIYPLKISCLNLKILI</sequence>
<protein>
    <recommendedName>
        <fullName evidence="2">Serpin domain-containing protein</fullName>
    </recommendedName>
</protein>
<evidence type="ECO:0000313" key="4">
    <source>
        <dbReference type="Proteomes" id="UP000315295"/>
    </source>
</evidence>
<dbReference type="InterPro" id="IPR042185">
    <property type="entry name" value="Serpin_sf_2"/>
</dbReference>
<dbReference type="InterPro" id="IPR023796">
    <property type="entry name" value="Serpin_dom"/>
</dbReference>
<dbReference type="SUPFAM" id="SSF56574">
    <property type="entry name" value="Serpins"/>
    <property type="match status" value="1"/>
</dbReference>
<evidence type="ECO:0000313" key="3">
    <source>
        <dbReference type="EMBL" id="TQE12161.1"/>
    </source>
</evidence>
<dbReference type="Gene3D" id="6.20.40.10">
    <property type="match status" value="1"/>
</dbReference>
<gene>
    <name evidence="3" type="ORF">C1H46_002231</name>
</gene>
<name>A0A540NMA0_MALBA</name>
<dbReference type="AlphaFoldDB" id="A0A540NMA0"/>
<evidence type="ECO:0000256" key="1">
    <source>
        <dbReference type="ARBA" id="ARBA00009500"/>
    </source>
</evidence>
<evidence type="ECO:0000259" key="2">
    <source>
        <dbReference type="Pfam" id="PF00079"/>
    </source>
</evidence>
<dbReference type="GO" id="GO:0005615">
    <property type="term" value="C:extracellular space"/>
    <property type="evidence" value="ECO:0007669"/>
    <property type="project" value="InterPro"/>
</dbReference>
<reference evidence="3 4" key="1">
    <citation type="journal article" date="2019" name="G3 (Bethesda)">
        <title>Sequencing of a Wild Apple (Malus baccata) Genome Unravels the Differences Between Cultivated and Wild Apple Species Regarding Disease Resistance and Cold Tolerance.</title>
        <authorList>
            <person name="Chen X."/>
        </authorList>
    </citation>
    <scope>NUCLEOTIDE SEQUENCE [LARGE SCALE GENOMIC DNA]</scope>
    <source>
        <strain evidence="4">cv. Shandingzi</strain>
        <tissue evidence="3">Leaves</tissue>
    </source>
</reference>
<dbReference type="InterPro" id="IPR000215">
    <property type="entry name" value="Serpin_fam"/>
</dbReference>
<dbReference type="Gene3D" id="2.30.39.10">
    <property type="entry name" value="Alpha-1-antitrypsin, domain 1"/>
    <property type="match status" value="1"/>
</dbReference>
<dbReference type="GO" id="GO:0004867">
    <property type="term" value="F:serine-type endopeptidase inhibitor activity"/>
    <property type="evidence" value="ECO:0007669"/>
    <property type="project" value="InterPro"/>
</dbReference>